<proteinExistence type="predicted"/>
<gene>
    <name evidence="2" type="ORF">S12H4_17819</name>
</gene>
<evidence type="ECO:0000313" key="2">
    <source>
        <dbReference type="EMBL" id="GAI87070.1"/>
    </source>
</evidence>
<dbReference type="EMBL" id="BARW01008747">
    <property type="protein sequence ID" value="GAI87070.1"/>
    <property type="molecule type" value="Genomic_DNA"/>
</dbReference>
<protein>
    <recommendedName>
        <fullName evidence="1">Nucleotidyl transferase domain-containing protein</fullName>
    </recommendedName>
</protein>
<reference evidence="2" key="1">
    <citation type="journal article" date="2014" name="Front. Microbiol.">
        <title>High frequency of phylogenetically diverse reductive dehalogenase-homologous genes in deep subseafloor sedimentary metagenomes.</title>
        <authorList>
            <person name="Kawai M."/>
            <person name="Futagami T."/>
            <person name="Toyoda A."/>
            <person name="Takaki Y."/>
            <person name="Nishi S."/>
            <person name="Hori S."/>
            <person name="Arai W."/>
            <person name="Tsubouchi T."/>
            <person name="Morono Y."/>
            <person name="Uchiyama I."/>
            <person name="Ito T."/>
            <person name="Fujiyama A."/>
            <person name="Inagaki F."/>
            <person name="Takami H."/>
        </authorList>
    </citation>
    <scope>NUCLEOTIDE SEQUENCE</scope>
    <source>
        <strain evidence="2">Expedition CK06-06</strain>
    </source>
</reference>
<dbReference type="GO" id="GO:0004475">
    <property type="term" value="F:mannose-1-phosphate guanylyltransferase (GTP) activity"/>
    <property type="evidence" value="ECO:0007669"/>
    <property type="project" value="TreeGrafter"/>
</dbReference>
<sequence>MLQETLLRLDGIDPGIPQLDPVLVCNEVHRFLVADQAKEINKPLRSIILEPEGRNTAPALTVVAQALMDQAEDAVMVMMP</sequence>
<organism evidence="2">
    <name type="scientific">marine sediment metagenome</name>
    <dbReference type="NCBI Taxonomy" id="412755"/>
    <lineage>
        <taxon>unclassified sequences</taxon>
        <taxon>metagenomes</taxon>
        <taxon>ecological metagenomes</taxon>
    </lineage>
</organism>
<dbReference type="InterPro" id="IPR005835">
    <property type="entry name" value="NTP_transferase_dom"/>
</dbReference>
<feature type="non-terminal residue" evidence="2">
    <location>
        <position position="80"/>
    </location>
</feature>
<dbReference type="PANTHER" id="PTHR46390">
    <property type="entry name" value="MANNOSE-1-PHOSPHATE GUANYLYLTRANSFERASE"/>
    <property type="match status" value="1"/>
</dbReference>
<accession>X1THN0</accession>
<dbReference type="Pfam" id="PF00483">
    <property type="entry name" value="NTP_transferase"/>
    <property type="match status" value="1"/>
</dbReference>
<dbReference type="PANTHER" id="PTHR46390:SF1">
    <property type="entry name" value="MANNOSE-1-PHOSPHATE GUANYLYLTRANSFERASE"/>
    <property type="match status" value="1"/>
</dbReference>
<feature type="domain" description="Nucleotidyl transferase" evidence="1">
    <location>
        <begin position="20"/>
        <end position="78"/>
    </location>
</feature>
<dbReference type="AlphaFoldDB" id="X1THN0"/>
<dbReference type="Gene3D" id="3.90.550.10">
    <property type="entry name" value="Spore Coat Polysaccharide Biosynthesis Protein SpsA, Chain A"/>
    <property type="match status" value="1"/>
</dbReference>
<evidence type="ECO:0000259" key="1">
    <source>
        <dbReference type="Pfam" id="PF00483"/>
    </source>
</evidence>
<name>X1THN0_9ZZZZ</name>
<dbReference type="InterPro" id="IPR051161">
    <property type="entry name" value="Mannose-6P_isomerase_type2"/>
</dbReference>
<dbReference type="SUPFAM" id="SSF53448">
    <property type="entry name" value="Nucleotide-diphospho-sugar transferases"/>
    <property type="match status" value="1"/>
</dbReference>
<comment type="caution">
    <text evidence="2">The sequence shown here is derived from an EMBL/GenBank/DDBJ whole genome shotgun (WGS) entry which is preliminary data.</text>
</comment>
<dbReference type="InterPro" id="IPR029044">
    <property type="entry name" value="Nucleotide-diphossugar_trans"/>
</dbReference>
<dbReference type="GO" id="GO:0009298">
    <property type="term" value="P:GDP-mannose biosynthetic process"/>
    <property type="evidence" value="ECO:0007669"/>
    <property type="project" value="TreeGrafter"/>
</dbReference>